<dbReference type="PANTHER" id="PTHR43077:SF5">
    <property type="entry name" value="PHAGE INFECTION PROTEIN"/>
    <property type="match status" value="1"/>
</dbReference>
<feature type="transmembrane region" description="Helical" evidence="5">
    <location>
        <begin position="641"/>
        <end position="664"/>
    </location>
</feature>
<keyword evidence="8" id="KW-1185">Reference proteome</keyword>
<dbReference type="InterPro" id="IPR051328">
    <property type="entry name" value="T7SS_ABC-Transporter"/>
</dbReference>
<dbReference type="Proteomes" id="UP000191554">
    <property type="component" value="Unassembled WGS sequence"/>
</dbReference>
<gene>
    <name evidence="7" type="ORF">CLHUN_26530</name>
</gene>
<dbReference type="NCBIfam" id="TIGR03061">
    <property type="entry name" value="pip_yhgE_Nterm"/>
    <property type="match status" value="1"/>
</dbReference>
<dbReference type="NCBIfam" id="TIGR03057">
    <property type="entry name" value="xxxLxxG_by_4"/>
    <property type="match status" value="2"/>
</dbReference>
<dbReference type="GO" id="GO:0016020">
    <property type="term" value="C:membrane"/>
    <property type="evidence" value="ECO:0007669"/>
    <property type="project" value="UniProtKB-SubCell"/>
</dbReference>
<dbReference type="InterPro" id="IPR023908">
    <property type="entry name" value="xxxLxxG_rpt"/>
</dbReference>
<evidence type="ECO:0000256" key="3">
    <source>
        <dbReference type="ARBA" id="ARBA00022989"/>
    </source>
</evidence>
<name>A0A1V4SJ19_RUMHU</name>
<organism evidence="7 8">
    <name type="scientific">Ruminiclostridium hungatei</name>
    <name type="common">Clostridium hungatei</name>
    <dbReference type="NCBI Taxonomy" id="48256"/>
    <lineage>
        <taxon>Bacteria</taxon>
        <taxon>Bacillati</taxon>
        <taxon>Bacillota</taxon>
        <taxon>Clostridia</taxon>
        <taxon>Eubacteriales</taxon>
        <taxon>Oscillospiraceae</taxon>
        <taxon>Ruminiclostridium</taxon>
    </lineage>
</organism>
<reference evidence="7 8" key="1">
    <citation type="submission" date="2017-03" db="EMBL/GenBank/DDBJ databases">
        <title>Genome sequence of Clostridium hungatei DSM 14427.</title>
        <authorList>
            <person name="Poehlein A."/>
            <person name="Daniel R."/>
        </authorList>
    </citation>
    <scope>NUCLEOTIDE SEQUENCE [LARGE SCALE GENOMIC DNA]</scope>
    <source>
        <strain evidence="7 8">DSM 14427</strain>
    </source>
</reference>
<feature type="domain" description="ABC-2 type transporter transmembrane" evidence="6">
    <location>
        <begin position="13"/>
        <end position="134"/>
    </location>
</feature>
<sequence>MQKLKKYKIVAVILAVIIIPLVYSFFYLDAFWDPYSKLENLPVAVVNQDSGATINGRDKNIGKEITGKLENDNTLKWVVTDDADAKDGLNGRRYYAAVYIPPEFSKNISTAGDIEKIKGTLNYSVNEKRNYLASQVLSRVTLEFKDKISEEVSEEIMDTLFQQIKDIPSDLKELDGGLKKLDDGADTIYLKTGELIAGQKQFNTGLYDLNKGIKSARASSGKLSDGARKLRDGAGVFYEKLNAGAQTIPGLVKGVSSFSQGLTSVNESLTKLSTGTAQLASSSSGLKNGMESYGKNLQAFSSGLNNYVESVNKSADAQAGIAAMLRQYMSAHPEALNDQNMQAIVKALQAGQQAPEQIKQAGAALTLSGEKLCEGASGLTQGADSLNAGLGRLSDSFSQISAGAEKLHASYGRIDSAITVVSENVSSAAASSKELYEGASRLQAGASELASGMAEAAGGSGHLYSGAVKLYDGEEKLYAGMGELTSGISKAHQDVSGSLSGADSQLDGIDGLKEYIAGPILLKEQKVNGIPDYGTAFTPYFVSLSLWVGALMMFFAIYLDPDVRFRRLSENSRGFLRFAGYSLIGMAQAVVLDIAILNGLHLQVKNTVLFVLASIIISLSFTSIMRFLLVQLRDVGKFTAILLLILQLTSCGGTFPMELVPNFFNAINPFMPMTYSVNALKEVISGIDYGYLAQNLLVLGCTGLAFLILNMIVSKLRMGKLLADSKEADEVSGPDRALPKESFSEM</sequence>
<dbReference type="Gene3D" id="3.40.1710.10">
    <property type="entry name" value="abc type-2 transporter like domain"/>
    <property type="match status" value="1"/>
</dbReference>
<evidence type="ECO:0000259" key="6">
    <source>
        <dbReference type="Pfam" id="PF12698"/>
    </source>
</evidence>
<evidence type="ECO:0000256" key="1">
    <source>
        <dbReference type="ARBA" id="ARBA00004141"/>
    </source>
</evidence>
<feature type="transmembrane region" description="Helical" evidence="5">
    <location>
        <begin position="608"/>
        <end position="629"/>
    </location>
</feature>
<proteinExistence type="predicted"/>
<feature type="transmembrane region" description="Helical" evidence="5">
    <location>
        <begin position="580"/>
        <end position="602"/>
    </location>
</feature>
<dbReference type="InterPro" id="IPR017500">
    <property type="entry name" value="Phage_infect_YhgE_N"/>
</dbReference>
<dbReference type="SUPFAM" id="SSF58104">
    <property type="entry name" value="Methyl-accepting chemotaxis protein (MCP) signaling domain"/>
    <property type="match status" value="1"/>
</dbReference>
<feature type="transmembrane region" description="Helical" evidence="5">
    <location>
        <begin position="691"/>
        <end position="713"/>
    </location>
</feature>
<evidence type="ECO:0000256" key="2">
    <source>
        <dbReference type="ARBA" id="ARBA00022692"/>
    </source>
</evidence>
<evidence type="ECO:0000313" key="8">
    <source>
        <dbReference type="Proteomes" id="UP000191554"/>
    </source>
</evidence>
<accession>A0A1V4SJ19</accession>
<evidence type="ECO:0000256" key="5">
    <source>
        <dbReference type="SAM" id="Phobius"/>
    </source>
</evidence>
<comment type="caution">
    <text evidence="7">The sequence shown here is derived from an EMBL/GenBank/DDBJ whole genome shotgun (WGS) entry which is preliminary data.</text>
</comment>
<dbReference type="Gene3D" id="1.10.287.950">
    <property type="entry name" value="Methyl-accepting chemotaxis protein"/>
    <property type="match status" value="1"/>
</dbReference>
<comment type="subcellular location">
    <subcellularLocation>
        <location evidence="1">Membrane</location>
        <topology evidence="1">Multi-pass membrane protein</topology>
    </subcellularLocation>
</comment>
<dbReference type="AlphaFoldDB" id="A0A1V4SJ19"/>
<dbReference type="InterPro" id="IPR013525">
    <property type="entry name" value="ABC2_TM"/>
</dbReference>
<evidence type="ECO:0000256" key="4">
    <source>
        <dbReference type="ARBA" id="ARBA00023136"/>
    </source>
</evidence>
<dbReference type="OrthoDB" id="9811483at2"/>
<feature type="transmembrane region" description="Helical" evidence="5">
    <location>
        <begin position="540"/>
        <end position="559"/>
    </location>
</feature>
<keyword evidence="3 5" id="KW-1133">Transmembrane helix</keyword>
<dbReference type="GO" id="GO:0140359">
    <property type="term" value="F:ABC-type transporter activity"/>
    <property type="evidence" value="ECO:0007669"/>
    <property type="project" value="InterPro"/>
</dbReference>
<dbReference type="NCBIfam" id="TIGR03062">
    <property type="entry name" value="pip_yhgE_Cterm"/>
    <property type="match status" value="1"/>
</dbReference>
<evidence type="ECO:0000313" key="7">
    <source>
        <dbReference type="EMBL" id="OPX43506.1"/>
    </source>
</evidence>
<dbReference type="InterPro" id="IPR017501">
    <property type="entry name" value="Phage_infect_YhgE_C"/>
</dbReference>
<dbReference type="PANTHER" id="PTHR43077">
    <property type="entry name" value="TRANSPORT PERMEASE YVFS-RELATED"/>
    <property type="match status" value="1"/>
</dbReference>
<keyword evidence="2 5" id="KW-0812">Transmembrane</keyword>
<protein>
    <submittedName>
        <fullName evidence="7">ABC-2 family transporter protein</fullName>
    </submittedName>
</protein>
<keyword evidence="4 5" id="KW-0472">Membrane</keyword>
<feature type="transmembrane region" description="Helical" evidence="5">
    <location>
        <begin position="7"/>
        <end position="28"/>
    </location>
</feature>
<dbReference type="EMBL" id="MZGX01000017">
    <property type="protein sequence ID" value="OPX43506.1"/>
    <property type="molecule type" value="Genomic_DNA"/>
</dbReference>
<dbReference type="Pfam" id="PF12698">
    <property type="entry name" value="ABC2_membrane_3"/>
    <property type="match status" value="1"/>
</dbReference>
<dbReference type="RefSeq" id="WP_080065107.1">
    <property type="nucleotide sequence ID" value="NZ_MZGX01000017.1"/>
</dbReference>